<keyword evidence="7" id="KW-0539">Nucleus</keyword>
<dbReference type="Proteomes" id="UP000537522">
    <property type="component" value="Unassembled WGS sequence"/>
</dbReference>
<comment type="subcellular location">
    <subcellularLocation>
        <location evidence="1">Nucleus</location>
    </subcellularLocation>
</comment>
<name>A0A7L0KKW9_CHATO</name>
<feature type="region of interest" description="Disordered" evidence="9">
    <location>
        <begin position="50"/>
        <end position="81"/>
    </location>
</feature>
<accession>A0A7L0KKW9</accession>
<evidence type="ECO:0000256" key="2">
    <source>
        <dbReference type="ARBA" id="ARBA00006991"/>
    </source>
</evidence>
<feature type="non-terminal residue" evidence="11">
    <location>
        <position position="1"/>
    </location>
</feature>
<dbReference type="GO" id="GO:0005634">
    <property type="term" value="C:nucleus"/>
    <property type="evidence" value="ECO:0007669"/>
    <property type="project" value="UniProtKB-SubCell"/>
</dbReference>
<dbReference type="InterPro" id="IPR013087">
    <property type="entry name" value="Znf_C2H2_type"/>
</dbReference>
<gene>
    <name evidence="11" type="primary">Zo10</name>
    <name evidence="11" type="ORF">CHATOR_R14762</name>
</gene>
<dbReference type="GO" id="GO:0008270">
    <property type="term" value="F:zinc ion binding"/>
    <property type="evidence" value="ECO:0007669"/>
    <property type="project" value="UniProtKB-KW"/>
</dbReference>
<dbReference type="GO" id="GO:0000981">
    <property type="term" value="F:DNA-binding transcription factor activity, RNA polymerase II-specific"/>
    <property type="evidence" value="ECO:0007669"/>
    <property type="project" value="TreeGrafter"/>
</dbReference>
<dbReference type="AlphaFoldDB" id="A0A7L0KKW9"/>
<feature type="region of interest" description="Disordered" evidence="9">
    <location>
        <begin position="1"/>
        <end position="31"/>
    </location>
</feature>
<dbReference type="PANTHER" id="PTHR23226:SF416">
    <property type="entry name" value="FI01424P"/>
    <property type="match status" value="1"/>
</dbReference>
<evidence type="ECO:0000256" key="4">
    <source>
        <dbReference type="ARBA" id="ARBA00022737"/>
    </source>
</evidence>
<feature type="compositionally biased region" description="Basic residues" evidence="9">
    <location>
        <begin position="1"/>
        <end position="11"/>
    </location>
</feature>
<evidence type="ECO:0000256" key="6">
    <source>
        <dbReference type="ARBA" id="ARBA00022833"/>
    </source>
</evidence>
<keyword evidence="3" id="KW-0479">Metal-binding</keyword>
<dbReference type="GO" id="GO:0000978">
    <property type="term" value="F:RNA polymerase II cis-regulatory region sequence-specific DNA binding"/>
    <property type="evidence" value="ECO:0007669"/>
    <property type="project" value="TreeGrafter"/>
</dbReference>
<feature type="domain" description="C2H2-type" evidence="10">
    <location>
        <begin position="82"/>
        <end position="105"/>
    </location>
</feature>
<dbReference type="Gene3D" id="3.30.160.60">
    <property type="entry name" value="Classic Zinc Finger"/>
    <property type="match status" value="1"/>
</dbReference>
<dbReference type="SUPFAM" id="SSF57667">
    <property type="entry name" value="beta-beta-alpha zinc fingers"/>
    <property type="match status" value="1"/>
</dbReference>
<evidence type="ECO:0000256" key="8">
    <source>
        <dbReference type="PROSITE-ProRule" id="PRU00042"/>
    </source>
</evidence>
<evidence type="ECO:0000256" key="3">
    <source>
        <dbReference type="ARBA" id="ARBA00022723"/>
    </source>
</evidence>
<comment type="similarity">
    <text evidence="2">Belongs to the krueppel C2H2-type zinc-finger protein family.</text>
</comment>
<evidence type="ECO:0000259" key="10">
    <source>
        <dbReference type="PROSITE" id="PS50157"/>
    </source>
</evidence>
<dbReference type="FunFam" id="3.30.160.60:FF:000151">
    <property type="entry name" value="Zinc finger and SCAN domain-containing 21"/>
    <property type="match status" value="1"/>
</dbReference>
<keyword evidence="12" id="KW-1185">Reference proteome</keyword>
<sequence length="105" mass="11535">LKSHQRVHRGPRVPEGGRATPPGARPEAKPFQCAGCEKRFRDEGIMLAHQRTHAEQGPQPGRAQDPGTPQKLAAPQAARRPLACGDCGKTFAQGKYPRLHQRNRT</sequence>
<dbReference type="EMBL" id="VXAL01021860">
    <property type="protein sequence ID" value="NXK57191.1"/>
    <property type="molecule type" value="Genomic_DNA"/>
</dbReference>
<dbReference type="PROSITE" id="PS00028">
    <property type="entry name" value="ZINC_FINGER_C2H2_1"/>
    <property type="match status" value="1"/>
</dbReference>
<feature type="compositionally biased region" description="Low complexity" evidence="9">
    <location>
        <begin position="70"/>
        <end position="81"/>
    </location>
</feature>
<feature type="domain" description="C2H2-type" evidence="10">
    <location>
        <begin position="31"/>
        <end position="58"/>
    </location>
</feature>
<keyword evidence="5 8" id="KW-0863">Zinc-finger</keyword>
<dbReference type="InterPro" id="IPR036236">
    <property type="entry name" value="Znf_C2H2_sf"/>
</dbReference>
<keyword evidence="4" id="KW-0677">Repeat</keyword>
<comment type="caution">
    <text evidence="11">The sequence shown here is derived from an EMBL/GenBank/DDBJ whole genome shotgun (WGS) entry which is preliminary data.</text>
</comment>
<feature type="non-terminal residue" evidence="11">
    <location>
        <position position="105"/>
    </location>
</feature>
<organism evidence="11 12">
    <name type="scientific">Chauna torquata</name>
    <name type="common">Southern screamer</name>
    <dbReference type="NCBI Taxonomy" id="30388"/>
    <lineage>
        <taxon>Eukaryota</taxon>
        <taxon>Metazoa</taxon>
        <taxon>Chordata</taxon>
        <taxon>Craniata</taxon>
        <taxon>Vertebrata</taxon>
        <taxon>Euteleostomi</taxon>
        <taxon>Archelosauria</taxon>
        <taxon>Archosauria</taxon>
        <taxon>Dinosauria</taxon>
        <taxon>Saurischia</taxon>
        <taxon>Theropoda</taxon>
        <taxon>Coelurosauria</taxon>
        <taxon>Aves</taxon>
        <taxon>Neognathae</taxon>
        <taxon>Galloanserae</taxon>
        <taxon>Anseriformes</taxon>
        <taxon>Anhimidae</taxon>
        <taxon>Chauna</taxon>
    </lineage>
</organism>
<protein>
    <submittedName>
        <fullName evidence="11">ZO10 protein</fullName>
    </submittedName>
</protein>
<evidence type="ECO:0000256" key="5">
    <source>
        <dbReference type="ARBA" id="ARBA00022771"/>
    </source>
</evidence>
<dbReference type="PANTHER" id="PTHR23226">
    <property type="entry name" value="ZINC FINGER AND SCAN DOMAIN-CONTAINING"/>
    <property type="match status" value="1"/>
</dbReference>
<evidence type="ECO:0000313" key="11">
    <source>
        <dbReference type="EMBL" id="NXK57191.1"/>
    </source>
</evidence>
<evidence type="ECO:0000256" key="7">
    <source>
        <dbReference type="ARBA" id="ARBA00023242"/>
    </source>
</evidence>
<keyword evidence="6" id="KW-0862">Zinc</keyword>
<dbReference type="PROSITE" id="PS50157">
    <property type="entry name" value="ZINC_FINGER_C2H2_2"/>
    <property type="match status" value="2"/>
</dbReference>
<evidence type="ECO:0000256" key="9">
    <source>
        <dbReference type="SAM" id="MobiDB-lite"/>
    </source>
</evidence>
<reference evidence="11 12" key="1">
    <citation type="submission" date="2019-09" db="EMBL/GenBank/DDBJ databases">
        <title>Bird 10,000 Genomes (B10K) Project - Family phase.</title>
        <authorList>
            <person name="Zhang G."/>
        </authorList>
    </citation>
    <scope>NUCLEOTIDE SEQUENCE [LARGE SCALE GENOMIC DNA]</scope>
    <source>
        <strain evidence="11">B10K-DU-011-36</strain>
        <tissue evidence="11">Muscle</tissue>
    </source>
</reference>
<evidence type="ECO:0000256" key="1">
    <source>
        <dbReference type="ARBA" id="ARBA00004123"/>
    </source>
</evidence>
<evidence type="ECO:0000313" key="12">
    <source>
        <dbReference type="Proteomes" id="UP000537522"/>
    </source>
</evidence>
<dbReference type="Pfam" id="PF00096">
    <property type="entry name" value="zf-C2H2"/>
    <property type="match status" value="1"/>
</dbReference>
<proteinExistence type="inferred from homology"/>